<dbReference type="eggNOG" id="COG0451">
    <property type="taxonomic scope" value="Bacteria"/>
</dbReference>
<keyword evidence="3" id="KW-1185">Reference proteome</keyword>
<comment type="caution">
    <text evidence="2">The sequence shown here is derived from an EMBL/GenBank/DDBJ whole genome shotgun (WGS) entry which is preliminary data.</text>
</comment>
<reference evidence="2 3" key="1">
    <citation type="submission" date="2009-02" db="EMBL/GenBank/DDBJ databases">
        <title>Sequencing of the draft genome and assembly of Dethiobacter alkaliphilus AHT 1.</title>
        <authorList>
            <consortium name="US DOE Joint Genome Institute (JGI-PGF)"/>
            <person name="Lucas S."/>
            <person name="Copeland A."/>
            <person name="Lapidus A."/>
            <person name="Glavina del Rio T."/>
            <person name="Dalin E."/>
            <person name="Tice H."/>
            <person name="Bruce D."/>
            <person name="Goodwin L."/>
            <person name="Pitluck S."/>
            <person name="Larimer F."/>
            <person name="Land M.L."/>
            <person name="Hauser L."/>
            <person name="Muyzer G."/>
        </authorList>
    </citation>
    <scope>NUCLEOTIDE SEQUENCE [LARGE SCALE GENOMIC DNA]</scope>
    <source>
        <strain evidence="2 3">AHT 1</strain>
    </source>
</reference>
<dbReference type="SUPFAM" id="SSF51735">
    <property type="entry name" value="NAD(P)-binding Rossmann-fold domains"/>
    <property type="match status" value="1"/>
</dbReference>
<dbReference type="InterPro" id="IPR001509">
    <property type="entry name" value="Epimerase_deHydtase"/>
</dbReference>
<proteinExistence type="predicted"/>
<dbReference type="PANTHER" id="PTHR43245">
    <property type="entry name" value="BIFUNCTIONAL POLYMYXIN RESISTANCE PROTEIN ARNA"/>
    <property type="match status" value="1"/>
</dbReference>
<dbReference type="InterPro" id="IPR050177">
    <property type="entry name" value="Lipid_A_modif_metabolic_enz"/>
</dbReference>
<gene>
    <name evidence="2" type="ORF">DealDRAFT_1940</name>
</gene>
<evidence type="ECO:0000259" key="1">
    <source>
        <dbReference type="Pfam" id="PF01370"/>
    </source>
</evidence>
<dbReference type="STRING" id="555088.DealDRAFT_1940"/>
<dbReference type="Proteomes" id="UP000006443">
    <property type="component" value="Unassembled WGS sequence"/>
</dbReference>
<organism evidence="2 3">
    <name type="scientific">Dethiobacter alkaliphilus AHT 1</name>
    <dbReference type="NCBI Taxonomy" id="555088"/>
    <lineage>
        <taxon>Bacteria</taxon>
        <taxon>Bacillati</taxon>
        <taxon>Bacillota</taxon>
        <taxon>Dethiobacteria</taxon>
        <taxon>Dethiobacterales</taxon>
        <taxon>Dethiobacteraceae</taxon>
        <taxon>Dethiobacter</taxon>
    </lineage>
</organism>
<protein>
    <submittedName>
        <fullName evidence="2">NAD-dependent epimerase/dehydratase</fullName>
    </submittedName>
</protein>
<sequence length="325" mass="36347">MKYLVTGAAGFVGSHLCTSLLSEGNEVWGIDDLSSGKEENIEHLKGNPRFNFIEGCISDESQLIKLIYKVDIIYHLAAVVGVKHYVEDPTRVIDVNVCYTSSLLENAWKLGKKVVFTSTSEVYGKSESIPFAEEDDRVYGPASTNRWCYAISKSAGEYLCLGYAKQGLPVVILRYFNVYGPRADDSAYGGVATRFINQALARTPLTVHGDGAQTRCFTYIDDIVKATMEAGKRPEAEGRIFNLGRERETPILELAKMVLKVSGTEGEIVFQPYKEFYGSSYEDIRRRIPDLSAARQILGYNPSVTLEEGIRETLNWYRNRNNRSG</sequence>
<dbReference type="AlphaFoldDB" id="C0GHI1"/>
<evidence type="ECO:0000313" key="3">
    <source>
        <dbReference type="Proteomes" id="UP000006443"/>
    </source>
</evidence>
<evidence type="ECO:0000313" key="2">
    <source>
        <dbReference type="EMBL" id="EEG77187.1"/>
    </source>
</evidence>
<dbReference type="PRINTS" id="PR01713">
    <property type="entry name" value="NUCEPIMERASE"/>
</dbReference>
<accession>C0GHI1</accession>
<feature type="domain" description="NAD-dependent epimerase/dehydratase" evidence="1">
    <location>
        <begin position="4"/>
        <end position="244"/>
    </location>
</feature>
<dbReference type="Pfam" id="PF01370">
    <property type="entry name" value="Epimerase"/>
    <property type="match status" value="1"/>
</dbReference>
<dbReference type="EMBL" id="ACJM01000009">
    <property type="protein sequence ID" value="EEG77187.1"/>
    <property type="molecule type" value="Genomic_DNA"/>
</dbReference>
<dbReference type="RefSeq" id="WP_008516962.1">
    <property type="nucleotide sequence ID" value="NZ_ACJM01000009.1"/>
</dbReference>
<name>C0GHI1_DETAL</name>
<dbReference type="PANTHER" id="PTHR43245:SF53">
    <property type="entry name" value="EPIMERASE-RELATED"/>
    <property type="match status" value="1"/>
</dbReference>
<dbReference type="OrthoDB" id="142826at2"/>
<dbReference type="InterPro" id="IPR036291">
    <property type="entry name" value="NAD(P)-bd_dom_sf"/>
</dbReference>
<dbReference type="Gene3D" id="3.40.50.720">
    <property type="entry name" value="NAD(P)-binding Rossmann-like Domain"/>
    <property type="match status" value="1"/>
</dbReference>